<gene>
    <name evidence="1" type="ORF">MHA02_38990</name>
</gene>
<dbReference type="EMBL" id="BJZT01000044">
    <property type="protein sequence ID" value="GEP01512.1"/>
    <property type="molecule type" value="Genomic_DNA"/>
</dbReference>
<dbReference type="AlphaFoldDB" id="A0A512IUX1"/>
<accession>A0A512IUX1</accession>
<name>A0A512IUX1_9HYPH</name>
<reference evidence="1 2" key="1">
    <citation type="submission" date="2019-07" db="EMBL/GenBank/DDBJ databases">
        <title>Whole genome shotgun sequence of Methylobacterium haplocladii NBRC 107714.</title>
        <authorList>
            <person name="Hosoyama A."/>
            <person name="Uohara A."/>
            <person name="Ohji S."/>
            <person name="Ichikawa N."/>
        </authorList>
    </citation>
    <scope>NUCLEOTIDE SEQUENCE [LARGE SCALE GENOMIC DNA]</scope>
    <source>
        <strain evidence="1 2">NBRC 107714</strain>
    </source>
</reference>
<sequence length="279" mass="32272">MKSLFDYEFSAIAIELREMLTGMRSVASLRESDRVMIDGDFWTVTCTGFDFVLLESMRDNTARVFTRTDLAELWLTSRAHFECFRSVKELLEEPGSWAWRRPNHAQRRRPNWMRGDSEYDLVSGMNDELDVENALDGLFEPARHATAASKPDVSARAMSLAQSAFRHGTDSDDILFDGIRIGEVPHRDIPVVDRFRCLVTGRGRWNGEEVIFVRLQDESYRTAYRKADLIKAWHEGKARFERCFGPFIADYLEQTLLGKCRWHVRNALIPEELCLPIGR</sequence>
<proteinExistence type="predicted"/>
<dbReference type="Proteomes" id="UP000321258">
    <property type="component" value="Unassembled WGS sequence"/>
</dbReference>
<evidence type="ECO:0000313" key="1">
    <source>
        <dbReference type="EMBL" id="GEP01512.1"/>
    </source>
</evidence>
<dbReference type="RefSeq" id="WP_238180076.1">
    <property type="nucleotide sequence ID" value="NZ_BPQN01000004.1"/>
</dbReference>
<organism evidence="1 2">
    <name type="scientific">Methylobacterium haplocladii</name>
    <dbReference type="NCBI Taxonomy" id="1176176"/>
    <lineage>
        <taxon>Bacteria</taxon>
        <taxon>Pseudomonadati</taxon>
        <taxon>Pseudomonadota</taxon>
        <taxon>Alphaproteobacteria</taxon>
        <taxon>Hyphomicrobiales</taxon>
        <taxon>Methylobacteriaceae</taxon>
        <taxon>Methylobacterium</taxon>
    </lineage>
</organism>
<protein>
    <submittedName>
        <fullName evidence="1">Uncharacterized protein</fullName>
    </submittedName>
</protein>
<keyword evidence="2" id="KW-1185">Reference proteome</keyword>
<comment type="caution">
    <text evidence="1">The sequence shown here is derived from an EMBL/GenBank/DDBJ whole genome shotgun (WGS) entry which is preliminary data.</text>
</comment>
<evidence type="ECO:0000313" key="2">
    <source>
        <dbReference type="Proteomes" id="UP000321258"/>
    </source>
</evidence>